<evidence type="ECO:0000313" key="1">
    <source>
        <dbReference type="EMBL" id="AQQ07104.1"/>
    </source>
</evidence>
<gene>
    <name evidence="1" type="ORF">B0E33_03360</name>
</gene>
<accession>A0ABM6I9C5</accession>
<sequence length="133" mass="14867">MLLEVEKKSPVQVSIFSEVEKTLRKLRSYGPQSYASLTRQDGPYLQVAGGGVTCVLEMRDPQASKHWRAHLGQAKVPFEGEQTLMFGGGKLTIWPDEVLFIDDVVAVFKAFFDGEALPKEIKWRDISQVVGLV</sequence>
<keyword evidence="2" id="KW-1185">Reference proteome</keyword>
<name>A0ABM6I9C5_9HYPH</name>
<dbReference type="EMBL" id="CP019630">
    <property type="protein sequence ID" value="AQQ07104.1"/>
    <property type="molecule type" value="Genomic_DNA"/>
</dbReference>
<proteinExistence type="predicted"/>
<organism evidence="1 2">
    <name type="scientific">Roseibium algicola</name>
    <dbReference type="NCBI Taxonomy" id="2857014"/>
    <lineage>
        <taxon>Bacteria</taxon>
        <taxon>Pseudomonadati</taxon>
        <taxon>Pseudomonadota</taxon>
        <taxon>Alphaproteobacteria</taxon>
        <taxon>Hyphomicrobiales</taxon>
        <taxon>Stappiaceae</taxon>
        <taxon>Roseibium</taxon>
    </lineage>
</organism>
<evidence type="ECO:0000313" key="2">
    <source>
        <dbReference type="Proteomes" id="UP000188174"/>
    </source>
</evidence>
<dbReference type="Proteomes" id="UP000188174">
    <property type="component" value="Chromosome"/>
</dbReference>
<reference evidence="1 2" key="1">
    <citation type="submission" date="2017-02" db="EMBL/GenBank/DDBJ databases">
        <authorList>
            <person name="Jeong S."/>
        </authorList>
    </citation>
    <scope>NUCLEOTIDE SEQUENCE [LARGE SCALE GENOMIC DNA]</scope>
    <source>
        <strain evidence="1 2">RMAR6-6</strain>
    </source>
</reference>
<protein>
    <submittedName>
        <fullName evidence="1">Uncharacterized protein</fullName>
    </submittedName>
</protein>